<feature type="compositionally biased region" description="Polar residues" evidence="1">
    <location>
        <begin position="195"/>
        <end position="206"/>
    </location>
</feature>
<evidence type="ECO:0000313" key="2">
    <source>
        <dbReference type="EMBL" id="CEJ84681.1"/>
    </source>
</evidence>
<accession>A0A0A1SYT4</accession>
<feature type="compositionally biased region" description="Polar residues" evidence="1">
    <location>
        <begin position="37"/>
        <end position="46"/>
    </location>
</feature>
<dbReference type="AlphaFoldDB" id="A0A0A1SYT4"/>
<proteinExistence type="predicted"/>
<protein>
    <submittedName>
        <fullName evidence="2">Uncharacterized protein</fullName>
    </submittedName>
</protein>
<name>A0A0A1SYT4_9HYPO</name>
<organism evidence="2 3">
    <name type="scientific">[Torrubiella] hemipterigena</name>
    <dbReference type="NCBI Taxonomy" id="1531966"/>
    <lineage>
        <taxon>Eukaryota</taxon>
        <taxon>Fungi</taxon>
        <taxon>Dikarya</taxon>
        <taxon>Ascomycota</taxon>
        <taxon>Pezizomycotina</taxon>
        <taxon>Sordariomycetes</taxon>
        <taxon>Hypocreomycetidae</taxon>
        <taxon>Hypocreales</taxon>
        <taxon>Clavicipitaceae</taxon>
        <taxon>Clavicipitaceae incertae sedis</taxon>
        <taxon>'Torrubiella' clade</taxon>
    </lineage>
</organism>
<feature type="region of interest" description="Disordered" evidence="1">
    <location>
        <begin position="37"/>
        <end position="58"/>
    </location>
</feature>
<keyword evidence="3" id="KW-1185">Reference proteome</keyword>
<dbReference type="Proteomes" id="UP000039046">
    <property type="component" value="Unassembled WGS sequence"/>
</dbReference>
<feature type="region of interest" description="Disordered" evidence="1">
    <location>
        <begin position="161"/>
        <end position="206"/>
    </location>
</feature>
<dbReference type="EMBL" id="CDHN01000002">
    <property type="protein sequence ID" value="CEJ84681.1"/>
    <property type="molecule type" value="Genomic_DNA"/>
</dbReference>
<evidence type="ECO:0000313" key="3">
    <source>
        <dbReference type="Proteomes" id="UP000039046"/>
    </source>
</evidence>
<feature type="compositionally biased region" description="Low complexity" evidence="1">
    <location>
        <begin position="161"/>
        <end position="176"/>
    </location>
</feature>
<gene>
    <name evidence="2" type="ORF">VHEMI03547</name>
</gene>
<evidence type="ECO:0000256" key="1">
    <source>
        <dbReference type="SAM" id="MobiDB-lite"/>
    </source>
</evidence>
<sequence>MKNRARLVKETSQFQSKAKEMTLDIERLITKYINTKRQSPLSQKSTAGKAPRAVAAKSTLTSKSNSALATTTYNIQEGPIDLGQVGIVTGLGGSGTGDHPDAATGRPVGPTFRLLRMDIGQLVNGNTAEAPTSAANKSFVESYAAAEKLLSDLVAQIPRQEIGTSGESSSTSTYIGLPPSTKQAATERADGTPPGRNNTSPGTGFTHSYHPMAFSLRLGEHVNYPTQIRLTALDFWGPQEGECDGAERPNTQDK</sequence>
<reference evidence="2 3" key="1">
    <citation type="journal article" date="2015" name="Genome Announc.">
        <title>Draft Genome Sequence and Gene Annotation of the Entomopathogenic Fungus Verticillium hemipterigenum.</title>
        <authorList>
            <person name="Horn F."/>
            <person name="Habel A."/>
            <person name="Scharf D.H."/>
            <person name="Dworschak J."/>
            <person name="Brakhage A.A."/>
            <person name="Guthke R."/>
            <person name="Hertweck C."/>
            <person name="Linde J."/>
        </authorList>
    </citation>
    <scope>NUCLEOTIDE SEQUENCE [LARGE SCALE GENOMIC DNA]</scope>
</reference>
<dbReference type="HOGENOM" id="CLU_1094935_0_0_1"/>